<dbReference type="EMBL" id="AHAT01036344">
    <property type="status" value="NOT_ANNOTATED_CDS"/>
    <property type="molecule type" value="Genomic_DNA"/>
</dbReference>
<dbReference type="HOGENOM" id="CLU_077975_6_0_1"/>
<feature type="region of interest" description="Disordered" evidence="3">
    <location>
        <begin position="1"/>
        <end position="23"/>
    </location>
</feature>
<keyword evidence="6" id="KW-1185">Reference proteome</keyword>
<keyword evidence="1" id="KW-1015">Disulfide bond</keyword>
<dbReference type="Gene3D" id="2.60.40.10">
    <property type="entry name" value="Immunoglobulins"/>
    <property type="match status" value="1"/>
</dbReference>
<feature type="domain" description="Ig-like" evidence="4">
    <location>
        <begin position="15"/>
        <end position="107"/>
    </location>
</feature>
<reference evidence="5" key="2">
    <citation type="submission" date="2025-08" db="UniProtKB">
        <authorList>
            <consortium name="Ensembl"/>
        </authorList>
    </citation>
    <scope>IDENTIFICATION</scope>
</reference>
<reference evidence="5" key="3">
    <citation type="submission" date="2025-09" db="UniProtKB">
        <authorList>
            <consortium name="Ensembl"/>
        </authorList>
    </citation>
    <scope>IDENTIFICATION</scope>
</reference>
<dbReference type="InterPro" id="IPR003597">
    <property type="entry name" value="Ig_C1-set"/>
</dbReference>
<accession>W5MIW0</accession>
<dbReference type="PANTHER" id="PTHR23411">
    <property type="entry name" value="TAPASIN"/>
    <property type="match status" value="1"/>
</dbReference>
<sequence>WSGIGRVGQAGNAQPTLTVLPPSNTELSSKKTATLLCLANKGFPANWTLQWKVNGGSQGSGVTRTPGVLDSDGKYSWSSTLTLPLSEWDTATTVTCEATHSSQATVMKVLKKSEC</sequence>
<evidence type="ECO:0000313" key="5">
    <source>
        <dbReference type="Ensembl" id="ENSLOCP00000008319.1"/>
    </source>
</evidence>
<dbReference type="InParanoid" id="W5MIW0"/>
<name>W5MIW0_LEPOC</name>
<evidence type="ECO:0000259" key="4">
    <source>
        <dbReference type="PROSITE" id="PS50835"/>
    </source>
</evidence>
<protein>
    <recommendedName>
        <fullName evidence="4">Ig-like domain-containing protein</fullName>
    </recommendedName>
</protein>
<dbReference type="GeneTree" id="ENSGT01030000234589"/>
<dbReference type="Bgee" id="ENSLOCG00000006880">
    <property type="expression patterns" value="Expressed in mesonephros and 9 other cell types or tissues"/>
</dbReference>
<reference evidence="6" key="1">
    <citation type="submission" date="2011-12" db="EMBL/GenBank/DDBJ databases">
        <title>The Draft Genome of Lepisosteus oculatus.</title>
        <authorList>
            <consortium name="The Broad Institute Genome Assembly &amp; Analysis Group"/>
            <consortium name="Computational R&amp;D Group"/>
            <consortium name="and Sequencing Platform"/>
            <person name="Di Palma F."/>
            <person name="Alfoldi J."/>
            <person name="Johnson J."/>
            <person name="Berlin A."/>
            <person name="Gnerre S."/>
            <person name="Jaffe D."/>
            <person name="MacCallum I."/>
            <person name="Young S."/>
            <person name="Walker B.J."/>
            <person name="Lander E.S."/>
            <person name="Lindblad-Toh K."/>
        </authorList>
    </citation>
    <scope>NUCLEOTIDE SEQUENCE [LARGE SCALE GENOMIC DNA]</scope>
</reference>
<dbReference type="PROSITE" id="PS50835">
    <property type="entry name" value="IG_LIKE"/>
    <property type="match status" value="1"/>
</dbReference>
<dbReference type="SUPFAM" id="SSF48726">
    <property type="entry name" value="Immunoglobulin"/>
    <property type="match status" value="1"/>
</dbReference>
<dbReference type="InterPro" id="IPR036179">
    <property type="entry name" value="Ig-like_dom_sf"/>
</dbReference>
<dbReference type="Pfam" id="PF07654">
    <property type="entry name" value="C1-set"/>
    <property type="match status" value="1"/>
</dbReference>
<dbReference type="SMART" id="SM00407">
    <property type="entry name" value="IGc1"/>
    <property type="match status" value="1"/>
</dbReference>
<keyword evidence="2" id="KW-0393">Immunoglobulin domain</keyword>
<evidence type="ECO:0000256" key="3">
    <source>
        <dbReference type="SAM" id="MobiDB-lite"/>
    </source>
</evidence>
<dbReference type="InterPro" id="IPR050380">
    <property type="entry name" value="Immune_Resp_Modulators"/>
</dbReference>
<dbReference type="Proteomes" id="UP000018468">
    <property type="component" value="Linkage group LG22"/>
</dbReference>
<organism evidence="5 6">
    <name type="scientific">Lepisosteus oculatus</name>
    <name type="common">Spotted gar</name>
    <dbReference type="NCBI Taxonomy" id="7918"/>
    <lineage>
        <taxon>Eukaryota</taxon>
        <taxon>Metazoa</taxon>
        <taxon>Chordata</taxon>
        <taxon>Craniata</taxon>
        <taxon>Vertebrata</taxon>
        <taxon>Euteleostomi</taxon>
        <taxon>Actinopterygii</taxon>
        <taxon>Neopterygii</taxon>
        <taxon>Holostei</taxon>
        <taxon>Semionotiformes</taxon>
        <taxon>Lepisosteidae</taxon>
        <taxon>Lepisosteus</taxon>
    </lineage>
</organism>
<dbReference type="InterPro" id="IPR013783">
    <property type="entry name" value="Ig-like_fold"/>
</dbReference>
<dbReference type="AlphaFoldDB" id="W5MIW0"/>
<dbReference type="FunFam" id="2.60.40.10:FF:000283">
    <property type="entry name" value="Immunoglobulin kappa constant"/>
    <property type="match status" value="1"/>
</dbReference>
<feature type="compositionally biased region" description="Polar residues" evidence="3">
    <location>
        <begin position="11"/>
        <end position="23"/>
    </location>
</feature>
<evidence type="ECO:0000256" key="2">
    <source>
        <dbReference type="ARBA" id="ARBA00023319"/>
    </source>
</evidence>
<dbReference type="InterPro" id="IPR007110">
    <property type="entry name" value="Ig-like_dom"/>
</dbReference>
<evidence type="ECO:0000256" key="1">
    <source>
        <dbReference type="ARBA" id="ARBA00023157"/>
    </source>
</evidence>
<evidence type="ECO:0000313" key="6">
    <source>
        <dbReference type="Proteomes" id="UP000018468"/>
    </source>
</evidence>
<dbReference type="Ensembl" id="ENSLOCT00000008329.1">
    <property type="protein sequence ID" value="ENSLOCP00000008319.1"/>
    <property type="gene ID" value="ENSLOCG00000006880.1"/>
</dbReference>
<dbReference type="STRING" id="7918.ENSLOCP00000008319"/>
<proteinExistence type="predicted"/>
<dbReference type="OMA" id="MCLANNG"/>